<reference evidence="1" key="1">
    <citation type="submission" date="2022-10" db="EMBL/GenBank/DDBJ databases">
        <title>The complete genomes of actinobacterial strains from the NBC collection.</title>
        <authorList>
            <person name="Joergensen T.S."/>
            <person name="Alvarez Arevalo M."/>
            <person name="Sterndorff E.B."/>
            <person name="Faurdal D."/>
            <person name="Vuksanovic O."/>
            <person name="Mourched A.-S."/>
            <person name="Charusanti P."/>
            <person name="Shaw S."/>
            <person name="Blin K."/>
            <person name="Weber T."/>
        </authorList>
    </citation>
    <scope>NUCLEOTIDE SEQUENCE</scope>
    <source>
        <strain evidence="1">NBC_00189</strain>
    </source>
</reference>
<proteinExistence type="predicted"/>
<sequence length="58" mass="6047">MLRPATGVADSAAVVQDAFDGIRELCSVMHCDLVVFAPVPAAAYGHSNGFAVRGRCEP</sequence>
<organism evidence="1 2">
    <name type="scientific">Streptomyces tauricus</name>
    <dbReference type="NCBI Taxonomy" id="68274"/>
    <lineage>
        <taxon>Bacteria</taxon>
        <taxon>Bacillati</taxon>
        <taxon>Actinomycetota</taxon>
        <taxon>Actinomycetes</taxon>
        <taxon>Kitasatosporales</taxon>
        <taxon>Streptomycetaceae</taxon>
        <taxon>Streptomyces</taxon>
        <taxon>Streptomyces aurantiacus group</taxon>
    </lineage>
</organism>
<keyword evidence="2" id="KW-1185">Reference proteome</keyword>
<dbReference type="RefSeq" id="WP_189779593.1">
    <property type="nucleotide sequence ID" value="NZ_BMVY01000047.1"/>
</dbReference>
<evidence type="ECO:0000313" key="1">
    <source>
        <dbReference type="EMBL" id="WTP54595.1"/>
    </source>
</evidence>
<protein>
    <submittedName>
        <fullName evidence="1">Uncharacterized protein</fullName>
    </submittedName>
</protein>
<dbReference type="Proteomes" id="UP001432166">
    <property type="component" value="Chromosome"/>
</dbReference>
<gene>
    <name evidence="1" type="ORF">OG288_43615</name>
</gene>
<name>A0ABZ1JU92_9ACTN</name>
<evidence type="ECO:0000313" key="2">
    <source>
        <dbReference type="Proteomes" id="UP001432166"/>
    </source>
</evidence>
<dbReference type="EMBL" id="CP108133">
    <property type="protein sequence ID" value="WTP54595.1"/>
    <property type="molecule type" value="Genomic_DNA"/>
</dbReference>
<accession>A0ABZ1JU92</accession>